<dbReference type="Gene3D" id="3.40.50.2020">
    <property type="match status" value="1"/>
</dbReference>
<dbReference type="EMBL" id="JAAXPG010000002">
    <property type="protein sequence ID" value="NKY96637.1"/>
    <property type="molecule type" value="Genomic_DNA"/>
</dbReference>
<dbReference type="PANTHER" id="PTHR43363:SF1">
    <property type="entry name" value="HYPOXANTHINE-GUANINE PHOSPHORIBOSYLTRANSFERASE"/>
    <property type="match status" value="1"/>
</dbReference>
<evidence type="ECO:0000256" key="2">
    <source>
        <dbReference type="ARBA" id="ARBA00022679"/>
    </source>
</evidence>
<comment type="caution">
    <text evidence="4">The sequence shown here is derived from an EMBL/GenBank/DDBJ whole genome shotgun (WGS) entry which is preliminary data.</text>
</comment>
<dbReference type="PANTHER" id="PTHR43363">
    <property type="entry name" value="HYPOXANTHINE PHOSPHORIBOSYLTRANSFERASE"/>
    <property type="match status" value="1"/>
</dbReference>
<sequence length="192" mass="20495">MTHPSPAPTGRRYFGHRRIHHVTERRFNQAITHLAEQVRLAHPRVGLVVGVARGGTRAATALAGLLGVPSTLVFARHNTSEATHLPASGDVTVDLTDLPLRLSDMAEGTDVLVVDDICGSGATLQALRRALSPHLGADTAPVEAVLCRNLGSAHAPDLVVWEVDDWVLFPWEDRPASALPLVEIPAPSEGKS</sequence>
<dbReference type="RefSeq" id="WP_061080766.1">
    <property type="nucleotide sequence ID" value="NZ_JAAXPG010000002.1"/>
</dbReference>
<reference evidence="4 5" key="1">
    <citation type="submission" date="2020-04" db="EMBL/GenBank/DDBJ databases">
        <title>MicrobeNet Type strains.</title>
        <authorList>
            <person name="Nicholson A.C."/>
        </authorList>
    </citation>
    <scope>NUCLEOTIDE SEQUENCE [LARGE SCALE GENOMIC DNA]</scope>
    <source>
        <strain evidence="4 5">ATCC 23612</strain>
    </source>
</reference>
<evidence type="ECO:0000256" key="1">
    <source>
        <dbReference type="ARBA" id="ARBA00022676"/>
    </source>
</evidence>
<dbReference type="AlphaFoldDB" id="A0A7X6RNY9"/>
<keyword evidence="5" id="KW-1185">Reference proteome</keyword>
<evidence type="ECO:0000313" key="4">
    <source>
        <dbReference type="EMBL" id="NKY96637.1"/>
    </source>
</evidence>
<evidence type="ECO:0000259" key="3">
    <source>
        <dbReference type="Pfam" id="PF00156"/>
    </source>
</evidence>
<dbReference type="Proteomes" id="UP000553209">
    <property type="component" value="Unassembled WGS sequence"/>
</dbReference>
<protein>
    <submittedName>
        <fullName evidence="4">Phosphoribosyltransferase</fullName>
    </submittedName>
</protein>
<dbReference type="SUPFAM" id="SSF53271">
    <property type="entry name" value="PRTase-like"/>
    <property type="match status" value="1"/>
</dbReference>
<name>A0A7X6RNY9_9ACTN</name>
<proteinExistence type="predicted"/>
<evidence type="ECO:0000313" key="5">
    <source>
        <dbReference type="Proteomes" id="UP000553209"/>
    </source>
</evidence>
<keyword evidence="1 4" id="KW-0328">Glycosyltransferase</keyword>
<dbReference type="InterPro" id="IPR029057">
    <property type="entry name" value="PRTase-like"/>
</dbReference>
<dbReference type="GO" id="GO:0016757">
    <property type="term" value="F:glycosyltransferase activity"/>
    <property type="evidence" value="ECO:0007669"/>
    <property type="project" value="UniProtKB-KW"/>
</dbReference>
<organism evidence="4 5">
    <name type="scientific">Nocardiopsis alborubida</name>
    <dbReference type="NCBI Taxonomy" id="146802"/>
    <lineage>
        <taxon>Bacteria</taxon>
        <taxon>Bacillati</taxon>
        <taxon>Actinomycetota</taxon>
        <taxon>Actinomycetes</taxon>
        <taxon>Streptosporangiales</taxon>
        <taxon>Nocardiopsidaceae</taxon>
        <taxon>Nocardiopsis</taxon>
    </lineage>
</organism>
<dbReference type="CDD" id="cd06223">
    <property type="entry name" value="PRTases_typeI"/>
    <property type="match status" value="1"/>
</dbReference>
<gene>
    <name evidence="4" type="ORF">HGB44_02965</name>
</gene>
<keyword evidence="2 4" id="KW-0808">Transferase</keyword>
<dbReference type="Pfam" id="PF00156">
    <property type="entry name" value="Pribosyltran"/>
    <property type="match status" value="1"/>
</dbReference>
<dbReference type="InterPro" id="IPR000836">
    <property type="entry name" value="PRTase_dom"/>
</dbReference>
<feature type="domain" description="Phosphoribosyltransferase" evidence="3">
    <location>
        <begin position="26"/>
        <end position="171"/>
    </location>
</feature>
<accession>A0A7X6RNY9</accession>